<feature type="coiled-coil region" evidence="1">
    <location>
        <begin position="210"/>
        <end position="244"/>
    </location>
</feature>
<keyword evidence="1" id="KW-0175">Coiled coil</keyword>
<organism evidence="3">
    <name type="scientific">Sesamum latifolium</name>
    <dbReference type="NCBI Taxonomy" id="2727402"/>
    <lineage>
        <taxon>Eukaryota</taxon>
        <taxon>Viridiplantae</taxon>
        <taxon>Streptophyta</taxon>
        <taxon>Embryophyta</taxon>
        <taxon>Tracheophyta</taxon>
        <taxon>Spermatophyta</taxon>
        <taxon>Magnoliopsida</taxon>
        <taxon>eudicotyledons</taxon>
        <taxon>Gunneridae</taxon>
        <taxon>Pentapetalae</taxon>
        <taxon>asterids</taxon>
        <taxon>lamiids</taxon>
        <taxon>Lamiales</taxon>
        <taxon>Pedaliaceae</taxon>
        <taxon>Sesamum</taxon>
    </lineage>
</organism>
<gene>
    <name evidence="3" type="ORF">Slati_4314500</name>
</gene>
<proteinExistence type="predicted"/>
<evidence type="ECO:0000256" key="1">
    <source>
        <dbReference type="SAM" id="Coils"/>
    </source>
</evidence>
<dbReference type="PANTHER" id="PTHR10378">
    <property type="entry name" value="LIM DOMAIN-BINDING PROTEIN"/>
    <property type="match status" value="1"/>
</dbReference>
<feature type="region of interest" description="Disordered" evidence="2">
    <location>
        <begin position="690"/>
        <end position="721"/>
    </location>
</feature>
<protein>
    <submittedName>
        <fullName evidence="3">Transcriptional regulator SLK3</fullName>
    </submittedName>
</protein>
<dbReference type="AlphaFoldDB" id="A0AAW2SNZ0"/>
<name>A0AAW2SNZ0_9LAMI</name>
<comment type="caution">
    <text evidence="3">The sequence shown here is derived from an EMBL/GenBank/DDBJ whole genome shotgun (WGS) entry which is preliminary data.</text>
</comment>
<dbReference type="InterPro" id="IPR029005">
    <property type="entry name" value="LIM-bd/SEUSS"/>
</dbReference>
<dbReference type="EMBL" id="JACGWN010000016">
    <property type="protein sequence ID" value="KAL0393483.1"/>
    <property type="molecule type" value="Genomic_DNA"/>
</dbReference>
<accession>A0AAW2SNZ0</accession>
<reference evidence="3" key="2">
    <citation type="journal article" date="2024" name="Plant">
        <title>Genomic evolution and insights into agronomic trait innovations of Sesamum species.</title>
        <authorList>
            <person name="Miao H."/>
            <person name="Wang L."/>
            <person name="Qu L."/>
            <person name="Liu H."/>
            <person name="Sun Y."/>
            <person name="Le M."/>
            <person name="Wang Q."/>
            <person name="Wei S."/>
            <person name="Zheng Y."/>
            <person name="Lin W."/>
            <person name="Duan Y."/>
            <person name="Cao H."/>
            <person name="Xiong S."/>
            <person name="Wang X."/>
            <person name="Wei L."/>
            <person name="Li C."/>
            <person name="Ma Q."/>
            <person name="Ju M."/>
            <person name="Zhao R."/>
            <person name="Li G."/>
            <person name="Mu C."/>
            <person name="Tian Q."/>
            <person name="Mei H."/>
            <person name="Zhang T."/>
            <person name="Gao T."/>
            <person name="Zhang H."/>
        </authorList>
    </citation>
    <scope>NUCLEOTIDE SEQUENCE</scope>
    <source>
        <strain evidence="3">KEN1</strain>
    </source>
</reference>
<evidence type="ECO:0000313" key="3">
    <source>
        <dbReference type="EMBL" id="KAL0393483.1"/>
    </source>
</evidence>
<reference evidence="3" key="1">
    <citation type="submission" date="2020-06" db="EMBL/GenBank/DDBJ databases">
        <authorList>
            <person name="Li T."/>
            <person name="Hu X."/>
            <person name="Zhang T."/>
            <person name="Song X."/>
            <person name="Zhang H."/>
            <person name="Dai N."/>
            <person name="Sheng W."/>
            <person name="Hou X."/>
            <person name="Wei L."/>
        </authorList>
    </citation>
    <scope>NUCLEOTIDE SEQUENCE</scope>
    <source>
        <strain evidence="3">KEN1</strain>
        <tissue evidence="3">Leaf</tissue>
    </source>
</reference>
<dbReference type="Pfam" id="PF01803">
    <property type="entry name" value="LIM_bind"/>
    <property type="match status" value="2"/>
</dbReference>
<sequence length="788" mass="88782">MILIPTCGVSCLEQEMALEAFLDSNSQLSIPLILPVDGGGGILEALSSHKSLINAEDLDSILGMAQVNTNLDPDVMNSMIVGKSSTSRSPVCHDAGVSVANLILPTGPYLQSHGNTNMEPSISVSSSPMSFSSDNPVNVLCQDDAFSRLFHGGQKERKRQEFKNTTGLTDFYKSKLQTRQDSFPGRMKKEPDTLTPIPKKPKVYVKQENIQQQQQQKIIQELLLKELQDQNPQLKGMIKLHRQKNQLQQPNLHTAPQIRGYHLQLPKQLQEQQMISLLQDQGNHQGTRVPFLDGGICSRRFMQYLYHLRNHTHDNDISYWKKFVSEYYAPDSKKRWCFSTYENIDLHTGVFCPKSMETWCCDICGSRPGKGMGKLACALLYCIFSSITFHIYHEHVKFHREWCWNMGKPFKRVFMKNFMLFEGKLRIVFRYDLKILSWEFCAQSHEEYLLRRLVAPQVNQLVQAAKKCQNDIRNGASSSVSPEVFRKKCDMFVSAGNQLARHMELPLVNDLGYPKRFIRCLQIAEVVDSMKDLISFSHETKMGPIECLNSYSQGSKIGNWKETRGMEQFTGAHNLPTFPQQPHPHCHANGHHMTESNLMSGSGSSGLALFDLNHQLLRQNSSIPPVRRNGHESGLTDHPNQAMVFAQSLNSHEQNSPAYILQGSQSSQHGKNPHQSLVDKLLQEMAAANREKSMQEPYGKLHNGHQSNQKRASNEMRYTGSSNSASAQVILPYASGTAANFSQTASHSRISTVGQNAAVKAEPYSPEQLQEAFQGSATSLSKIEDLQW</sequence>
<evidence type="ECO:0000256" key="2">
    <source>
        <dbReference type="SAM" id="MobiDB-lite"/>
    </source>
</evidence>